<dbReference type="Proteomes" id="UP000765509">
    <property type="component" value="Unassembled WGS sequence"/>
</dbReference>
<sequence>MSMYTSETLVSKGTSQRTKKACPEPEELQENTFDTVVDGLEAYGSSSSAPPTPQGLIPMEHGQQEVQPSKHWEEFGASFQKICLNKIDFRALMVITKGCNPTRQFRLLEVRANRIRENQATIQAIEQLTQTGHPWIPSCSKGVDQTSSSVASHHSGTNR</sequence>
<dbReference type="AlphaFoldDB" id="A0A9Q3GLN8"/>
<feature type="compositionally biased region" description="Polar residues" evidence="1">
    <location>
        <begin position="143"/>
        <end position="159"/>
    </location>
</feature>
<feature type="region of interest" description="Disordered" evidence="1">
    <location>
        <begin position="138"/>
        <end position="159"/>
    </location>
</feature>
<comment type="caution">
    <text evidence="2">The sequence shown here is derived from an EMBL/GenBank/DDBJ whole genome shotgun (WGS) entry which is preliminary data.</text>
</comment>
<dbReference type="EMBL" id="AVOT02002696">
    <property type="protein sequence ID" value="MBW0471222.1"/>
    <property type="molecule type" value="Genomic_DNA"/>
</dbReference>
<reference evidence="2" key="1">
    <citation type="submission" date="2021-03" db="EMBL/GenBank/DDBJ databases">
        <title>Draft genome sequence of rust myrtle Austropuccinia psidii MF-1, a brazilian biotype.</title>
        <authorList>
            <person name="Quecine M.C."/>
            <person name="Pachon D.M.R."/>
            <person name="Bonatelli M.L."/>
            <person name="Correr F.H."/>
            <person name="Franceschini L.M."/>
            <person name="Leite T.F."/>
            <person name="Margarido G.R.A."/>
            <person name="Almeida C.A."/>
            <person name="Ferrarezi J.A."/>
            <person name="Labate C.A."/>
        </authorList>
    </citation>
    <scope>NUCLEOTIDE SEQUENCE</scope>
    <source>
        <strain evidence="2">MF-1</strain>
    </source>
</reference>
<feature type="region of interest" description="Disordered" evidence="1">
    <location>
        <begin position="1"/>
        <end position="29"/>
    </location>
</feature>
<feature type="compositionally biased region" description="Polar residues" evidence="1">
    <location>
        <begin position="1"/>
        <end position="16"/>
    </location>
</feature>
<keyword evidence="3" id="KW-1185">Reference proteome</keyword>
<protein>
    <submittedName>
        <fullName evidence="2">Uncharacterized protein</fullName>
    </submittedName>
</protein>
<accession>A0A9Q3GLN8</accession>
<feature type="region of interest" description="Disordered" evidence="1">
    <location>
        <begin position="41"/>
        <end position="64"/>
    </location>
</feature>
<proteinExistence type="predicted"/>
<organism evidence="2 3">
    <name type="scientific">Austropuccinia psidii MF-1</name>
    <dbReference type="NCBI Taxonomy" id="1389203"/>
    <lineage>
        <taxon>Eukaryota</taxon>
        <taxon>Fungi</taxon>
        <taxon>Dikarya</taxon>
        <taxon>Basidiomycota</taxon>
        <taxon>Pucciniomycotina</taxon>
        <taxon>Pucciniomycetes</taxon>
        <taxon>Pucciniales</taxon>
        <taxon>Sphaerophragmiaceae</taxon>
        <taxon>Austropuccinia</taxon>
    </lineage>
</organism>
<evidence type="ECO:0000313" key="2">
    <source>
        <dbReference type="EMBL" id="MBW0471222.1"/>
    </source>
</evidence>
<name>A0A9Q3GLN8_9BASI</name>
<evidence type="ECO:0000313" key="3">
    <source>
        <dbReference type="Proteomes" id="UP000765509"/>
    </source>
</evidence>
<evidence type="ECO:0000256" key="1">
    <source>
        <dbReference type="SAM" id="MobiDB-lite"/>
    </source>
</evidence>
<gene>
    <name evidence="2" type="ORF">O181_010937</name>
</gene>